<dbReference type="GO" id="GO:0046872">
    <property type="term" value="F:metal ion binding"/>
    <property type="evidence" value="ECO:0007669"/>
    <property type="project" value="UniProtKB-KW"/>
</dbReference>
<dbReference type="AlphaFoldDB" id="A0A4R4FD40"/>
<name>A0A4R4FD40_9FIRM</name>
<gene>
    <name evidence="7" type="ORF">E1963_12175</name>
</gene>
<dbReference type="PROSITE" id="PS51379">
    <property type="entry name" value="4FE4S_FER_2"/>
    <property type="match status" value="2"/>
</dbReference>
<reference evidence="7 8" key="1">
    <citation type="journal article" date="2016" name="Nat. Microbiol.">
        <title>The Mouse Intestinal Bacterial Collection (miBC) provides host-specific insight into cultured diversity and functional potential of the gut microbiota.</title>
        <authorList>
            <person name="Lagkouvardos I."/>
            <person name="Pukall R."/>
            <person name="Abt B."/>
            <person name="Foesel B.U."/>
            <person name="Meier-Kolthoff J.P."/>
            <person name="Kumar N."/>
            <person name="Bresciani A."/>
            <person name="Martinez I."/>
            <person name="Just S."/>
            <person name="Ziegler C."/>
            <person name="Brugiroux S."/>
            <person name="Garzetti D."/>
            <person name="Wenning M."/>
            <person name="Bui T.P."/>
            <person name="Wang J."/>
            <person name="Hugenholtz F."/>
            <person name="Plugge C.M."/>
            <person name="Peterson D.A."/>
            <person name="Hornef M.W."/>
            <person name="Baines J.F."/>
            <person name="Smidt H."/>
            <person name="Walter J."/>
            <person name="Kristiansen K."/>
            <person name="Nielsen H.B."/>
            <person name="Haller D."/>
            <person name="Overmann J."/>
            <person name="Stecher B."/>
            <person name="Clavel T."/>
        </authorList>
    </citation>
    <scope>NUCLEOTIDE SEQUENCE [LARGE SCALE GENOMIC DNA]</scope>
    <source>
        <strain evidence="7 8">DSM 28560</strain>
    </source>
</reference>
<feature type="domain" description="4Fe-4S ferredoxin-type" evidence="5">
    <location>
        <begin position="39"/>
        <end position="68"/>
    </location>
</feature>
<dbReference type="PROSITE" id="PS00198">
    <property type="entry name" value="4FE4S_FER_1"/>
    <property type="match status" value="1"/>
</dbReference>
<keyword evidence="4" id="KW-0411">Iron-sulfur</keyword>
<evidence type="ECO:0000256" key="1">
    <source>
        <dbReference type="ARBA" id="ARBA00022485"/>
    </source>
</evidence>
<evidence type="ECO:0000313" key="7">
    <source>
        <dbReference type="EMBL" id="TDA21415.1"/>
    </source>
</evidence>
<dbReference type="InterPro" id="IPR004108">
    <property type="entry name" value="Fe_hydrogenase_lsu_C"/>
</dbReference>
<feature type="domain" description="4Fe-4S" evidence="6">
    <location>
        <begin position="366"/>
        <end position="425"/>
    </location>
</feature>
<sequence length="460" mass="51112">MDKSDKFFHSVHLDEDACKGCINCIKYCPTQAIRVHNGKAKITPEFCVDCGRCIRYCPHHAKVALYDSLEEIKNYKYTVALPAPSLYSQFNNLTNVDIVLNAFISMGFDDVFEVSAAAELVSDATRKYISEHRDDAPFISTACPAIVRIIRVKYPTLLPRLLPLKPPVEIAAEIARARAIEKTGFPQEDIGIFFISPCPSKVTYARSPLGVEKSQIDKVVAIKDVYPVLLQHMTHDESRLSPIAASGRIGIGWSNAGGESAGLITDNYLACDGIMSALRVLSDLEDEKFYGLKFVELNACNGGCVGGPLTVENPYIATAKTKKLHRYLPVAQTHASSYDNIEYHWSAYVEYEPVFRLGKSFRESLELMGTVEDITEQLPGLDCGSCGAPTCRALAEDIVRGEATRNDCIYAFHEYINNLSKEIGFLTQSLNLSCGSNDDSMKILEDYIKKLTTELERKER</sequence>
<dbReference type="InterPro" id="IPR017900">
    <property type="entry name" value="4Fe4S_Fe_S_CS"/>
</dbReference>
<evidence type="ECO:0000259" key="5">
    <source>
        <dbReference type="PROSITE" id="PS51379"/>
    </source>
</evidence>
<dbReference type="Gene3D" id="3.40.950.10">
    <property type="entry name" value="Fe-only Hydrogenase (Larger Subunit), Chain L, domain 3"/>
    <property type="match status" value="1"/>
</dbReference>
<dbReference type="SUPFAM" id="SSF53920">
    <property type="entry name" value="Fe-only hydrogenase"/>
    <property type="match status" value="1"/>
</dbReference>
<feature type="domain" description="4Fe-4S ferredoxin-type" evidence="5">
    <location>
        <begin position="9"/>
        <end position="38"/>
    </location>
</feature>
<dbReference type="PANTHER" id="PTHR43560:SF1">
    <property type="entry name" value="ION-TRANSLOCATING OXIDOREDUCTASE COMPLEX SUBUNIT B"/>
    <property type="match status" value="1"/>
</dbReference>
<dbReference type="InterPro" id="IPR050395">
    <property type="entry name" value="4Fe4S_Ferredoxin_RnfB"/>
</dbReference>
<dbReference type="EMBL" id="SMMX01000009">
    <property type="protein sequence ID" value="TDA21415.1"/>
    <property type="molecule type" value="Genomic_DNA"/>
</dbReference>
<comment type="caution">
    <text evidence="7">The sequence shown here is derived from an EMBL/GenBank/DDBJ whole genome shotgun (WGS) entry which is preliminary data.</text>
</comment>
<dbReference type="PROSITE" id="PS51656">
    <property type="entry name" value="4FE4S"/>
    <property type="match status" value="1"/>
</dbReference>
<keyword evidence="2" id="KW-0479">Metal-binding</keyword>
<dbReference type="Gene3D" id="1.10.15.40">
    <property type="entry name" value="Electron transport complex subunit B, putative Fe-S cluster"/>
    <property type="match status" value="1"/>
</dbReference>
<dbReference type="InterPro" id="IPR007202">
    <property type="entry name" value="4Fe-4S_dom"/>
</dbReference>
<accession>A0A4R4FD40</accession>
<dbReference type="Pfam" id="PF13237">
    <property type="entry name" value="Fer4_10"/>
    <property type="match status" value="1"/>
</dbReference>
<keyword evidence="1" id="KW-0004">4Fe-4S</keyword>
<evidence type="ECO:0000256" key="2">
    <source>
        <dbReference type="ARBA" id="ARBA00022723"/>
    </source>
</evidence>
<dbReference type="Gene3D" id="3.30.70.20">
    <property type="match status" value="1"/>
</dbReference>
<dbReference type="Proteomes" id="UP000295710">
    <property type="component" value="Unassembled WGS sequence"/>
</dbReference>
<proteinExistence type="predicted"/>
<dbReference type="SUPFAM" id="SSF54862">
    <property type="entry name" value="4Fe-4S ferredoxins"/>
    <property type="match status" value="1"/>
</dbReference>
<keyword evidence="8" id="KW-1185">Reference proteome</keyword>
<evidence type="ECO:0000256" key="3">
    <source>
        <dbReference type="ARBA" id="ARBA00023004"/>
    </source>
</evidence>
<keyword evidence="3" id="KW-0408">Iron</keyword>
<evidence type="ECO:0000256" key="4">
    <source>
        <dbReference type="ARBA" id="ARBA00023014"/>
    </source>
</evidence>
<evidence type="ECO:0000313" key="8">
    <source>
        <dbReference type="Proteomes" id="UP000295710"/>
    </source>
</evidence>
<dbReference type="RefSeq" id="WP_132278328.1">
    <property type="nucleotide sequence ID" value="NZ_JAOBST010000031.1"/>
</dbReference>
<dbReference type="GO" id="GO:0051539">
    <property type="term" value="F:4 iron, 4 sulfur cluster binding"/>
    <property type="evidence" value="ECO:0007669"/>
    <property type="project" value="UniProtKB-KW"/>
</dbReference>
<evidence type="ECO:0000259" key="6">
    <source>
        <dbReference type="PROSITE" id="PS51656"/>
    </source>
</evidence>
<dbReference type="InterPro" id="IPR017896">
    <property type="entry name" value="4Fe4S_Fe-S-bd"/>
</dbReference>
<protein>
    <submittedName>
        <fullName evidence="7">4Fe-4S dicluster domain-containing protein</fullName>
    </submittedName>
</protein>
<dbReference type="Pfam" id="PF04060">
    <property type="entry name" value="FeS"/>
    <property type="match status" value="1"/>
</dbReference>
<organism evidence="7 8">
    <name type="scientific">Extibacter muris</name>
    <dbReference type="NCBI Taxonomy" id="1796622"/>
    <lineage>
        <taxon>Bacteria</taxon>
        <taxon>Bacillati</taxon>
        <taxon>Bacillota</taxon>
        <taxon>Clostridia</taxon>
        <taxon>Lachnospirales</taxon>
        <taxon>Lachnospiraceae</taxon>
        <taxon>Extibacter</taxon>
    </lineage>
</organism>
<dbReference type="PANTHER" id="PTHR43560">
    <property type="entry name" value="ION-TRANSLOCATING OXIDOREDUCTASE COMPLEX SUBUNIT B"/>
    <property type="match status" value="1"/>
</dbReference>
<dbReference type="Pfam" id="PF02906">
    <property type="entry name" value="Fe_hyd_lg_C"/>
    <property type="match status" value="1"/>
</dbReference>
<dbReference type="InterPro" id="IPR009016">
    <property type="entry name" value="Fe_hydrogenase"/>
</dbReference>